<comment type="similarity">
    <text evidence="1">Belongs to the AHA1 family.</text>
</comment>
<dbReference type="InterPro" id="IPR013538">
    <property type="entry name" value="ASHA1/2-like_C"/>
</dbReference>
<organism evidence="4 5">
    <name type="scientific">Rothia koreensis</name>
    <dbReference type="NCBI Taxonomy" id="592378"/>
    <lineage>
        <taxon>Bacteria</taxon>
        <taxon>Bacillati</taxon>
        <taxon>Actinomycetota</taxon>
        <taxon>Actinomycetes</taxon>
        <taxon>Micrococcales</taxon>
        <taxon>Micrococcaceae</taxon>
        <taxon>Rothia</taxon>
    </lineage>
</organism>
<protein>
    <submittedName>
        <fullName evidence="4">ATPase</fullName>
    </submittedName>
</protein>
<dbReference type="Proteomes" id="UP000462152">
    <property type="component" value="Unassembled WGS sequence"/>
</dbReference>
<keyword evidence="5" id="KW-1185">Reference proteome</keyword>
<dbReference type="EMBL" id="WOGT01000001">
    <property type="protein sequence ID" value="MUN54264.1"/>
    <property type="molecule type" value="Genomic_DNA"/>
</dbReference>
<name>A0A7K1LGE2_9MICC</name>
<dbReference type="Gene3D" id="3.30.530.20">
    <property type="match status" value="1"/>
</dbReference>
<feature type="domain" description="Activator of Hsp90 ATPase homologue 1/2-like C-terminal" evidence="3">
    <location>
        <begin position="105"/>
        <end position="212"/>
    </location>
</feature>
<evidence type="ECO:0000313" key="4">
    <source>
        <dbReference type="EMBL" id="MUN54264.1"/>
    </source>
</evidence>
<reference evidence="4 5" key="1">
    <citation type="submission" date="2019-12" db="EMBL/GenBank/DDBJ databases">
        <authorList>
            <person name="Li J."/>
            <person name="Shi Y."/>
            <person name="Xu G."/>
            <person name="Xiao D."/>
            <person name="Ran X."/>
        </authorList>
    </citation>
    <scope>NUCLEOTIDE SEQUENCE [LARGE SCALE GENOMIC DNA]</scope>
    <source>
        <strain evidence="4 5">JCM 15915</strain>
    </source>
</reference>
<comment type="caution">
    <text evidence="4">The sequence shown here is derived from an EMBL/GenBank/DDBJ whole genome shotgun (WGS) entry which is preliminary data.</text>
</comment>
<proteinExistence type="inferred from homology"/>
<evidence type="ECO:0000256" key="1">
    <source>
        <dbReference type="ARBA" id="ARBA00006817"/>
    </source>
</evidence>
<evidence type="ECO:0000259" key="3">
    <source>
        <dbReference type="Pfam" id="PF08327"/>
    </source>
</evidence>
<sequence>MQGAQVFQVARRSRHVPALRRILEEAVTSSEECRVAHSASSVEEAPADKNAEQAAGEPAGDKDPFGRPGAPKHPADLQLERVYRQVGNKENHHVIVVEQTFTNAPHEIWAALTDPENLAVWFEPVTVTSKEDRRFRTEKTGTEGTVQIFDAPRLLQLTWTNDGQDSELQISITQTAAGSSLTLRHRVPANEHWDTYGAGATGVGWDGAFLALHAFLSGRAATVRQRMEELEGSERGKRFIDATAKAWEKAQIAAGSDEDAAHAQAERTAAFYKGEATA</sequence>
<dbReference type="InterPro" id="IPR023393">
    <property type="entry name" value="START-like_dom_sf"/>
</dbReference>
<dbReference type="SUPFAM" id="SSF55961">
    <property type="entry name" value="Bet v1-like"/>
    <property type="match status" value="1"/>
</dbReference>
<accession>A0A7K1LGE2</accession>
<evidence type="ECO:0000256" key="2">
    <source>
        <dbReference type="SAM" id="MobiDB-lite"/>
    </source>
</evidence>
<dbReference type="AlphaFoldDB" id="A0A7K1LGE2"/>
<evidence type="ECO:0000313" key="5">
    <source>
        <dbReference type="Proteomes" id="UP000462152"/>
    </source>
</evidence>
<gene>
    <name evidence="4" type="ORF">GMA10_03380</name>
</gene>
<dbReference type="Pfam" id="PF08327">
    <property type="entry name" value="AHSA1"/>
    <property type="match status" value="1"/>
</dbReference>
<feature type="region of interest" description="Disordered" evidence="2">
    <location>
        <begin position="28"/>
        <end position="74"/>
    </location>
</feature>